<dbReference type="AlphaFoldDB" id="A0A561WPM9"/>
<gene>
    <name evidence="2" type="ORF">FHX34_101765</name>
</gene>
<feature type="transmembrane region" description="Helical" evidence="1">
    <location>
        <begin position="36"/>
        <end position="55"/>
    </location>
</feature>
<proteinExistence type="predicted"/>
<keyword evidence="3" id="KW-1185">Reference proteome</keyword>
<dbReference type="Proteomes" id="UP000320239">
    <property type="component" value="Unassembled WGS sequence"/>
</dbReference>
<protein>
    <submittedName>
        <fullName evidence="2">Uncharacterized protein</fullName>
    </submittedName>
</protein>
<accession>A0A561WPM9</accession>
<keyword evidence="1" id="KW-0812">Transmembrane</keyword>
<keyword evidence="1" id="KW-1133">Transmembrane helix</keyword>
<reference evidence="2 3" key="1">
    <citation type="submission" date="2019-06" db="EMBL/GenBank/DDBJ databases">
        <title>Sequencing the genomes of 1000 actinobacteria strains.</title>
        <authorList>
            <person name="Klenk H.-P."/>
        </authorList>
    </citation>
    <scope>NUCLEOTIDE SEQUENCE [LARGE SCALE GENOMIC DNA]</scope>
    <source>
        <strain evidence="2 3">DSM 43866</strain>
    </source>
</reference>
<dbReference type="EMBL" id="VIWY01000001">
    <property type="protein sequence ID" value="TWG25793.1"/>
    <property type="molecule type" value="Genomic_DNA"/>
</dbReference>
<comment type="caution">
    <text evidence="2">The sequence shown here is derived from an EMBL/GenBank/DDBJ whole genome shotgun (WGS) entry which is preliminary data.</text>
</comment>
<feature type="transmembrane region" description="Helical" evidence="1">
    <location>
        <begin position="12"/>
        <end position="30"/>
    </location>
</feature>
<evidence type="ECO:0000313" key="2">
    <source>
        <dbReference type="EMBL" id="TWG25793.1"/>
    </source>
</evidence>
<evidence type="ECO:0000256" key="1">
    <source>
        <dbReference type="SAM" id="Phobius"/>
    </source>
</evidence>
<organism evidence="2 3">
    <name type="scientific">Actinoplanes teichomyceticus</name>
    <dbReference type="NCBI Taxonomy" id="1867"/>
    <lineage>
        <taxon>Bacteria</taxon>
        <taxon>Bacillati</taxon>
        <taxon>Actinomycetota</taxon>
        <taxon>Actinomycetes</taxon>
        <taxon>Micromonosporales</taxon>
        <taxon>Micromonosporaceae</taxon>
        <taxon>Actinoplanes</taxon>
    </lineage>
</organism>
<evidence type="ECO:0000313" key="3">
    <source>
        <dbReference type="Proteomes" id="UP000320239"/>
    </source>
</evidence>
<sequence>MNCRRHGSKPTLALWMLVALADVAIVAAAAGPLTMVLIVAGLLVAAGALVTARNFGHRAPAPAKAVVRRRA</sequence>
<dbReference type="RefSeq" id="WP_122981258.1">
    <property type="nucleotide sequence ID" value="NZ_BOMX01000015.1"/>
</dbReference>
<name>A0A561WPM9_ACTTI</name>
<keyword evidence="1" id="KW-0472">Membrane</keyword>